<dbReference type="SUPFAM" id="SSF48592">
    <property type="entry name" value="GroEL equatorial domain-like"/>
    <property type="match status" value="1"/>
</dbReference>
<dbReference type="AlphaFoldDB" id="A0A2M7DLJ8"/>
<dbReference type="InterPro" id="IPR027413">
    <property type="entry name" value="GROEL-like_equatorial_sf"/>
</dbReference>
<protein>
    <recommendedName>
        <fullName evidence="6">Chaperonin GroEL</fullName>
        <ecNumber evidence="6">5.6.1.7</ecNumber>
    </recommendedName>
    <alternativeName>
        <fullName evidence="6">60 kDa chaperonin</fullName>
    </alternativeName>
    <alternativeName>
        <fullName evidence="6">Chaperonin-60</fullName>
        <shortName evidence="6">Cpn60</shortName>
    </alternativeName>
</protein>
<dbReference type="GO" id="GO:0005737">
    <property type="term" value="C:cytoplasm"/>
    <property type="evidence" value="ECO:0007669"/>
    <property type="project" value="UniProtKB-SubCell"/>
</dbReference>
<evidence type="ECO:0000256" key="6">
    <source>
        <dbReference type="HAMAP-Rule" id="MF_00600"/>
    </source>
</evidence>
<feature type="region of interest" description="Disordered" evidence="9">
    <location>
        <begin position="527"/>
        <end position="549"/>
    </location>
</feature>
<feature type="binding site" evidence="6">
    <location>
        <begin position="481"/>
        <end position="483"/>
    </location>
    <ligand>
        <name>ATP</name>
        <dbReference type="ChEBI" id="CHEBI:30616"/>
    </ligand>
</feature>
<organism evidence="10 11">
    <name type="scientific">Candidatus Falkowbacteria bacterium CG02_land_8_20_14_3_00_36_14</name>
    <dbReference type="NCBI Taxonomy" id="1974560"/>
    <lineage>
        <taxon>Bacteria</taxon>
        <taxon>Candidatus Falkowiibacteriota</taxon>
    </lineage>
</organism>
<evidence type="ECO:0000256" key="5">
    <source>
        <dbReference type="ARBA" id="ARBA00023235"/>
    </source>
</evidence>
<dbReference type="EC" id="5.6.1.7" evidence="6"/>
<proteinExistence type="inferred from homology"/>
<comment type="caution">
    <text evidence="10">The sequence shown here is derived from an EMBL/GenBank/DDBJ whole genome shotgun (WGS) entry which is preliminary data.</text>
</comment>
<evidence type="ECO:0000256" key="2">
    <source>
        <dbReference type="ARBA" id="ARBA00022741"/>
    </source>
</evidence>
<dbReference type="GO" id="GO:0140662">
    <property type="term" value="F:ATP-dependent protein folding chaperone"/>
    <property type="evidence" value="ECO:0007669"/>
    <property type="project" value="InterPro"/>
</dbReference>
<evidence type="ECO:0000256" key="4">
    <source>
        <dbReference type="ARBA" id="ARBA00023186"/>
    </source>
</evidence>
<dbReference type="InterPro" id="IPR018370">
    <property type="entry name" value="Chaperonin_Cpn60_CS"/>
</dbReference>
<dbReference type="InterPro" id="IPR027410">
    <property type="entry name" value="TCP-1-like_intermed_sf"/>
</dbReference>
<keyword evidence="4 6" id="KW-0143">Chaperone</keyword>
<dbReference type="FunFam" id="3.50.7.10:FF:000001">
    <property type="entry name" value="60 kDa chaperonin"/>
    <property type="match status" value="1"/>
</dbReference>
<name>A0A2M7DLJ8_9BACT</name>
<dbReference type="InterPro" id="IPR001844">
    <property type="entry name" value="Cpn60/GroEL"/>
</dbReference>
<dbReference type="Gene3D" id="1.10.560.10">
    <property type="entry name" value="GroEL-like equatorial domain"/>
    <property type="match status" value="1"/>
</dbReference>
<comment type="similarity">
    <text evidence="1 6 7">Belongs to the chaperonin (HSP60) family.</text>
</comment>
<evidence type="ECO:0000313" key="10">
    <source>
        <dbReference type="EMBL" id="PIV50612.1"/>
    </source>
</evidence>
<comment type="function">
    <text evidence="6 8">Together with its co-chaperonin GroES, plays an essential role in assisting protein folding. The GroEL-GroES system forms a nano-cage that allows encapsulation of the non-native substrate proteins and provides a physical environment optimized to promote and accelerate protein folding.</text>
</comment>
<dbReference type="Pfam" id="PF00118">
    <property type="entry name" value="Cpn60_TCP1"/>
    <property type="match status" value="1"/>
</dbReference>
<evidence type="ECO:0000256" key="3">
    <source>
        <dbReference type="ARBA" id="ARBA00022840"/>
    </source>
</evidence>
<dbReference type="PRINTS" id="PR00298">
    <property type="entry name" value="CHAPERONIN60"/>
</dbReference>
<dbReference type="InterPro" id="IPR027409">
    <property type="entry name" value="GroEL-like_apical_dom_sf"/>
</dbReference>
<dbReference type="PANTHER" id="PTHR45633">
    <property type="entry name" value="60 KDA HEAT SHOCK PROTEIN, MITOCHONDRIAL"/>
    <property type="match status" value="1"/>
</dbReference>
<dbReference type="GO" id="GO:0051082">
    <property type="term" value="F:unfolded protein binding"/>
    <property type="evidence" value="ECO:0007669"/>
    <property type="project" value="UniProtKB-UniRule"/>
</dbReference>
<dbReference type="NCBIfam" id="TIGR02348">
    <property type="entry name" value="GroEL"/>
    <property type="match status" value="1"/>
</dbReference>
<dbReference type="CDD" id="cd03344">
    <property type="entry name" value="GroEL"/>
    <property type="match status" value="1"/>
</dbReference>
<feature type="compositionally biased region" description="Basic and acidic residues" evidence="9">
    <location>
        <begin position="527"/>
        <end position="536"/>
    </location>
</feature>
<dbReference type="NCBIfam" id="NF009489">
    <property type="entry name" value="PRK12851.1"/>
    <property type="match status" value="1"/>
</dbReference>
<feature type="compositionally biased region" description="Gly residues" evidence="9">
    <location>
        <begin position="537"/>
        <end position="549"/>
    </location>
</feature>
<dbReference type="InterPro" id="IPR002423">
    <property type="entry name" value="Cpn60/GroEL/TCP-1"/>
</dbReference>
<reference evidence="11" key="1">
    <citation type="submission" date="2017-09" db="EMBL/GenBank/DDBJ databases">
        <title>Depth-based differentiation of microbial function through sediment-hosted aquifers and enrichment of novel symbionts in the deep terrestrial subsurface.</title>
        <authorList>
            <person name="Probst A.J."/>
            <person name="Ladd B."/>
            <person name="Jarett J.K."/>
            <person name="Geller-Mcgrath D.E."/>
            <person name="Sieber C.M.K."/>
            <person name="Emerson J.B."/>
            <person name="Anantharaman K."/>
            <person name="Thomas B.C."/>
            <person name="Malmstrom R."/>
            <person name="Stieglmeier M."/>
            <person name="Klingl A."/>
            <person name="Woyke T."/>
            <person name="Ryan C.M."/>
            <person name="Banfield J.F."/>
        </authorList>
    </citation>
    <scope>NUCLEOTIDE SEQUENCE [LARGE SCALE GENOMIC DNA]</scope>
</reference>
<dbReference type="GO" id="GO:0005524">
    <property type="term" value="F:ATP binding"/>
    <property type="evidence" value="ECO:0007669"/>
    <property type="project" value="UniProtKB-UniRule"/>
</dbReference>
<dbReference type="EMBL" id="PETS01000116">
    <property type="protein sequence ID" value="PIV50612.1"/>
    <property type="molecule type" value="Genomic_DNA"/>
</dbReference>
<evidence type="ECO:0000256" key="8">
    <source>
        <dbReference type="RuleBase" id="RU000419"/>
    </source>
</evidence>
<feature type="binding site" evidence="6">
    <location>
        <position position="414"/>
    </location>
    <ligand>
        <name>ATP</name>
        <dbReference type="ChEBI" id="CHEBI:30616"/>
    </ligand>
</feature>
<evidence type="ECO:0000256" key="1">
    <source>
        <dbReference type="ARBA" id="ARBA00006607"/>
    </source>
</evidence>
<dbReference type="NCBIfam" id="NF000592">
    <property type="entry name" value="PRK00013.1"/>
    <property type="match status" value="1"/>
</dbReference>
<sequence length="549" mass="58640">MSKQIIYNEEARNALKQGVDKLANAVKVTLGPKGRNVVLDKSFGAPVITKDGVTVAKEIELEDKFENIGAEIVKEVASKTNDVAGDGTTTATILAQAMIAEGLKLVSSGVEPMEIKQGIEKKVSQIVAQLKKMSKHISTKEEIAQVASISANDKAIGDIIAEAMESVGKDGVITVEEGQSFGVEKEVVEGMQFDKGYVSPYMITNPDSMKAEFEDPYILITDKKIASVQEILPLLEKIAQSGKKDLVIIADEIEGEALATFVVNKLRGTFNVLGIKAPGFGDRRKAMLEDIAILTQGKVISEEVGLKLENAVINDLGQARKVVSAKEETTIVEGKGKEKDIKSRIEQIKKEIEMSDSDFDKEKLQERLAKLSGGVAIIKVGAATETEMKERKDRIEDALNATRAAVEEGVVPGGGLALAIAGDAFAELTDKKEDTAGEKIIDTAILEPIKQIAANAGKDGSLILYNIMGAHKKGETNIGYNALTDKFENLIEAGVVDPTKVVRSALENAASAAVMFLTIEAVITDKPEEKDSHDHGAGMGGMGGGMGMM</sequence>
<evidence type="ECO:0000256" key="7">
    <source>
        <dbReference type="RuleBase" id="RU000418"/>
    </source>
</evidence>
<dbReference type="NCBIfam" id="NF009488">
    <property type="entry name" value="PRK12850.1"/>
    <property type="match status" value="1"/>
</dbReference>
<dbReference type="GO" id="GO:0042026">
    <property type="term" value="P:protein refolding"/>
    <property type="evidence" value="ECO:0007669"/>
    <property type="project" value="UniProtKB-UniRule"/>
</dbReference>
<gene>
    <name evidence="6 10" type="primary">groL</name>
    <name evidence="6" type="synonym">groEL</name>
    <name evidence="10" type="ORF">COS18_04495</name>
</gene>
<dbReference type="Gene3D" id="3.50.7.10">
    <property type="entry name" value="GroEL"/>
    <property type="match status" value="1"/>
</dbReference>
<dbReference type="GO" id="GO:0016853">
    <property type="term" value="F:isomerase activity"/>
    <property type="evidence" value="ECO:0007669"/>
    <property type="project" value="UniProtKB-KW"/>
</dbReference>
<dbReference type="SUPFAM" id="SSF54849">
    <property type="entry name" value="GroEL-intermediate domain like"/>
    <property type="match status" value="1"/>
</dbReference>
<dbReference type="HAMAP" id="MF_00600">
    <property type="entry name" value="CH60"/>
    <property type="match status" value="1"/>
</dbReference>
<keyword evidence="5 6" id="KW-0413">Isomerase</keyword>
<keyword evidence="3 6" id="KW-0067">ATP-binding</keyword>
<dbReference type="PROSITE" id="PS00296">
    <property type="entry name" value="CHAPERONINS_CPN60"/>
    <property type="match status" value="1"/>
</dbReference>
<comment type="subcellular location">
    <subcellularLocation>
        <location evidence="6">Cytoplasm</location>
    </subcellularLocation>
</comment>
<comment type="subunit">
    <text evidence="6 8">Forms a cylinder of 14 subunits composed of two heptameric rings stacked back-to-back. Interacts with the co-chaperonin GroES.</text>
</comment>
<dbReference type="NCBIfam" id="NF009487">
    <property type="entry name" value="PRK12849.1"/>
    <property type="match status" value="1"/>
</dbReference>
<feature type="binding site" evidence="6">
    <location>
        <position position="50"/>
    </location>
    <ligand>
        <name>ATP</name>
        <dbReference type="ChEBI" id="CHEBI:30616"/>
    </ligand>
</feature>
<feature type="binding site" evidence="6">
    <location>
        <begin position="29"/>
        <end position="32"/>
    </location>
    <ligand>
        <name>ATP</name>
        <dbReference type="ChEBI" id="CHEBI:30616"/>
    </ligand>
</feature>
<keyword evidence="6" id="KW-0963">Cytoplasm</keyword>
<dbReference type="Proteomes" id="UP000228896">
    <property type="component" value="Unassembled WGS sequence"/>
</dbReference>
<dbReference type="SUPFAM" id="SSF52029">
    <property type="entry name" value="GroEL apical domain-like"/>
    <property type="match status" value="1"/>
</dbReference>
<dbReference type="Gene3D" id="3.30.260.10">
    <property type="entry name" value="TCP-1-like chaperonin intermediate domain"/>
    <property type="match status" value="1"/>
</dbReference>
<feature type="binding site" evidence="6">
    <location>
        <begin position="86"/>
        <end position="90"/>
    </location>
    <ligand>
        <name>ATP</name>
        <dbReference type="ChEBI" id="CHEBI:30616"/>
    </ligand>
</feature>
<evidence type="ECO:0000313" key="11">
    <source>
        <dbReference type="Proteomes" id="UP000228896"/>
    </source>
</evidence>
<feature type="binding site" evidence="6">
    <location>
        <position position="497"/>
    </location>
    <ligand>
        <name>ATP</name>
        <dbReference type="ChEBI" id="CHEBI:30616"/>
    </ligand>
</feature>
<accession>A0A2M7DLJ8</accession>
<evidence type="ECO:0000256" key="9">
    <source>
        <dbReference type="SAM" id="MobiDB-lite"/>
    </source>
</evidence>
<keyword evidence="2 6" id="KW-0547">Nucleotide-binding</keyword>